<reference evidence="3 4" key="1">
    <citation type="submission" date="2022-11" db="EMBL/GenBank/DDBJ databases">
        <title>Minimal conservation of predation-associated metabolite biosynthetic gene clusters underscores biosynthetic potential of Myxococcota including descriptions for ten novel species: Archangium lansinium sp. nov., Myxococcus landrumus sp. nov., Nannocystis bai.</title>
        <authorList>
            <person name="Ahearne A."/>
            <person name="Stevens C."/>
            <person name="Dowd S."/>
        </authorList>
    </citation>
    <scope>NUCLEOTIDE SEQUENCE [LARGE SCALE GENOMIC DNA]</scope>
    <source>
        <strain evidence="3 4">RJM3</strain>
    </source>
</reference>
<dbReference type="Pfam" id="PF01593">
    <property type="entry name" value="Amino_oxidase"/>
    <property type="match status" value="1"/>
</dbReference>
<sequence>MARRTKVAILGGGIGGLSAAHELAELGDDAFEIDVYEASEAVGGKAKSQFLADTGREGRLDLPGEHGFRFFPAWYSHLPDVMQRIPRPGGGTVADNLVGCTEMGMAEVGARQVYKLKRHRPSAVGEFVDMLAAVGDLFEGTGISTMEMGRFVLSMLGFACASDERRRDVYENRSFFEFIRGATYSERFRRYINSSRFMVAMDAQRGSACTIGNKVLQLILDFFRPKGANDRVLNGPTATRWLDPWEAYLRSRGVRFHFGRPVSALEVDVSRRRIAGARIGSTGERIEADHFIASLPLEPMALLVGDDLAGLDASLMEFKRARVHELTAWMVGAQYFLRRDVTICDGHIAFPDAPWALSAISQAQFWTRGQEEAFSALYGDGSVAGVLSVDVSDWSTTAPGLSKTAAQCASKEEVLDEVWRQIKQGLNGTKEELLRDEDLVRAHLDTGIQFTAEGVRNASPLLVHPPGSWYQRPLAAPEGVQNLFFAADFVQTGTDLATMEGANEAARLAVNGLLAREGRSARATLFPTTEDAGPLMRKIKAWDRKSWLEQRRALPNLPKPPGPFRDGEGPSLDEVKRYQAELEAAARALPDLP</sequence>
<dbReference type="InterPro" id="IPR050464">
    <property type="entry name" value="Zeta_carotene_desat/Oxidored"/>
</dbReference>
<evidence type="ECO:0000259" key="2">
    <source>
        <dbReference type="Pfam" id="PF01593"/>
    </source>
</evidence>
<keyword evidence="4" id="KW-1185">Reference proteome</keyword>
<dbReference type="PANTHER" id="PTHR42923:SF46">
    <property type="entry name" value="AMINE OXIDASE"/>
    <property type="match status" value="1"/>
</dbReference>
<evidence type="ECO:0000256" key="1">
    <source>
        <dbReference type="SAM" id="MobiDB-lite"/>
    </source>
</evidence>
<protein>
    <submittedName>
        <fullName evidence="3">FAD-dependent oxidoreductase</fullName>
    </submittedName>
</protein>
<proteinExistence type="predicted"/>
<dbReference type="EMBL" id="JAQNDO010000001">
    <property type="protein sequence ID" value="MDC0744817.1"/>
    <property type="molecule type" value="Genomic_DNA"/>
</dbReference>
<evidence type="ECO:0000313" key="4">
    <source>
        <dbReference type="Proteomes" id="UP001221411"/>
    </source>
</evidence>
<dbReference type="Gene3D" id="3.50.50.60">
    <property type="entry name" value="FAD/NAD(P)-binding domain"/>
    <property type="match status" value="1"/>
</dbReference>
<evidence type="ECO:0000313" key="3">
    <source>
        <dbReference type="EMBL" id="MDC0744817.1"/>
    </source>
</evidence>
<feature type="region of interest" description="Disordered" evidence="1">
    <location>
        <begin position="552"/>
        <end position="572"/>
    </location>
</feature>
<name>A0ABT5EU03_9BACT</name>
<comment type="caution">
    <text evidence="3">The sequence shown here is derived from an EMBL/GenBank/DDBJ whole genome shotgun (WGS) entry which is preliminary data.</text>
</comment>
<feature type="domain" description="Amine oxidase" evidence="2">
    <location>
        <begin position="14"/>
        <end position="511"/>
    </location>
</feature>
<dbReference type="PANTHER" id="PTHR42923">
    <property type="entry name" value="PROTOPORPHYRINOGEN OXIDASE"/>
    <property type="match status" value="1"/>
</dbReference>
<gene>
    <name evidence="3" type="ORF">POL67_26025</name>
</gene>
<accession>A0ABT5EU03</accession>
<dbReference type="Proteomes" id="UP001221411">
    <property type="component" value="Unassembled WGS sequence"/>
</dbReference>
<organism evidence="3 4">
    <name type="scientific">Polyangium mundeleinium</name>
    <dbReference type="NCBI Taxonomy" id="2995306"/>
    <lineage>
        <taxon>Bacteria</taxon>
        <taxon>Pseudomonadati</taxon>
        <taxon>Myxococcota</taxon>
        <taxon>Polyangia</taxon>
        <taxon>Polyangiales</taxon>
        <taxon>Polyangiaceae</taxon>
        <taxon>Polyangium</taxon>
    </lineage>
</organism>
<dbReference type="SUPFAM" id="SSF51905">
    <property type="entry name" value="FAD/NAD(P)-binding domain"/>
    <property type="match status" value="1"/>
</dbReference>
<dbReference type="InterPro" id="IPR036188">
    <property type="entry name" value="FAD/NAD-bd_sf"/>
</dbReference>
<dbReference type="RefSeq" id="WP_271921741.1">
    <property type="nucleotide sequence ID" value="NZ_JAQNDO010000001.1"/>
</dbReference>
<dbReference type="InterPro" id="IPR002937">
    <property type="entry name" value="Amino_oxidase"/>
</dbReference>